<dbReference type="InterPro" id="IPR018357">
    <property type="entry name" value="Hexapep_transf_CS"/>
</dbReference>
<dbReference type="InterPro" id="IPR050179">
    <property type="entry name" value="Trans_hexapeptide_repeat"/>
</dbReference>
<dbReference type="CDD" id="cd03360">
    <property type="entry name" value="LbH_AT_putative"/>
    <property type="match status" value="1"/>
</dbReference>
<dbReference type="PROSITE" id="PS00101">
    <property type="entry name" value="HEXAPEP_TRANSFERASES"/>
    <property type="match status" value="1"/>
</dbReference>
<dbReference type="NCBIfam" id="TIGR03570">
    <property type="entry name" value="NeuD_NnaD"/>
    <property type="match status" value="1"/>
</dbReference>
<dbReference type="PANTHER" id="PTHR43300">
    <property type="entry name" value="ACETYLTRANSFERASE"/>
    <property type="match status" value="1"/>
</dbReference>
<feature type="site" description="Increases basicity of active site His" evidence="3">
    <location>
        <position position="138"/>
    </location>
</feature>
<keyword evidence="2" id="KW-0677">Repeat</keyword>
<protein>
    <submittedName>
        <fullName evidence="5">Acetyltransferase</fullName>
    </submittedName>
</protein>
<evidence type="ECO:0000313" key="6">
    <source>
        <dbReference type="Proteomes" id="UP000270021"/>
    </source>
</evidence>
<dbReference type="KEGG" id="fsl:EJO69_00915"/>
<evidence type="ECO:0000256" key="2">
    <source>
        <dbReference type="ARBA" id="ARBA00022737"/>
    </source>
</evidence>
<dbReference type="InterPro" id="IPR011004">
    <property type="entry name" value="Trimer_LpxA-like_sf"/>
</dbReference>
<dbReference type="InterPro" id="IPR020019">
    <property type="entry name" value="AcTrfase_PglD-like"/>
</dbReference>
<keyword evidence="6" id="KW-1185">Reference proteome</keyword>
<evidence type="ECO:0000256" key="3">
    <source>
        <dbReference type="PIRSR" id="PIRSR620019-1"/>
    </source>
</evidence>
<feature type="binding site" evidence="4">
    <location>
        <position position="67"/>
    </location>
    <ligand>
        <name>substrate</name>
    </ligand>
</feature>
<evidence type="ECO:0000313" key="5">
    <source>
        <dbReference type="EMBL" id="AZN29015.1"/>
    </source>
</evidence>
<dbReference type="SUPFAM" id="SSF51161">
    <property type="entry name" value="Trimeric LpxA-like enzymes"/>
    <property type="match status" value="1"/>
</dbReference>
<dbReference type="OrthoDB" id="3697257at2"/>
<dbReference type="Gene3D" id="2.160.10.10">
    <property type="entry name" value="Hexapeptide repeat proteins"/>
    <property type="match status" value="1"/>
</dbReference>
<dbReference type="Proteomes" id="UP000270021">
    <property type="component" value="Chromosome"/>
</dbReference>
<feature type="active site" description="Proton acceptor" evidence="3">
    <location>
        <position position="137"/>
    </location>
</feature>
<dbReference type="AlphaFoldDB" id="A0A3Q8WSG7"/>
<dbReference type="GO" id="GO:0016740">
    <property type="term" value="F:transferase activity"/>
    <property type="evidence" value="ECO:0007669"/>
    <property type="project" value="UniProtKB-KW"/>
</dbReference>
<organism evidence="5 6">
    <name type="scientific">Flaviflexus salsibiostraticola</name>
    <dbReference type="NCBI Taxonomy" id="1282737"/>
    <lineage>
        <taxon>Bacteria</taxon>
        <taxon>Bacillati</taxon>
        <taxon>Actinomycetota</taxon>
        <taxon>Actinomycetes</taxon>
        <taxon>Actinomycetales</taxon>
        <taxon>Actinomycetaceae</taxon>
        <taxon>Flaviflexus</taxon>
    </lineage>
</organism>
<dbReference type="Gene3D" id="3.40.50.720">
    <property type="entry name" value="NAD(P)-binding Rossmann-like Domain"/>
    <property type="match status" value="1"/>
</dbReference>
<proteinExistence type="predicted"/>
<evidence type="ECO:0000256" key="4">
    <source>
        <dbReference type="PIRSR" id="PIRSR620019-2"/>
    </source>
</evidence>
<evidence type="ECO:0000256" key="1">
    <source>
        <dbReference type="ARBA" id="ARBA00022679"/>
    </source>
</evidence>
<sequence length="225" mass="23041">MRRVVLLAASGLAREALSSIRQAADLDVVGVLDDNPALHGQEIGDVPILGGIDRAADMSEELLVCAGSGKARAGIIDRLWGLGVRPERFTTHIDRSVIIGDDVSIGAGSIILAGCVLTCDIVIGAHVVLMPRVVLTHDDFVGDFATLTAGATVGGRATIGRCAYVGMNATVRQDLSIGDGAVLGMGAVLVKDLPPGQVWAGTPAGPLAARTGITHHSPVSQEATT</sequence>
<dbReference type="EMBL" id="CP034438">
    <property type="protein sequence ID" value="AZN29015.1"/>
    <property type="molecule type" value="Genomic_DNA"/>
</dbReference>
<reference evidence="5 6" key="1">
    <citation type="submission" date="2018-12" db="EMBL/GenBank/DDBJ databases">
        <title>Complete genome sequence of Flaviflexus salsibiostraticola KCTC 33148.</title>
        <authorList>
            <person name="Bae J.-W."/>
        </authorList>
    </citation>
    <scope>NUCLEOTIDE SEQUENCE [LARGE SCALE GENOMIC DNA]</scope>
    <source>
        <strain evidence="5 6">KCTC 33148</strain>
    </source>
</reference>
<accession>A0A3Q8WSG7</accession>
<gene>
    <name evidence="5" type="ORF">EJO69_00915</name>
</gene>
<name>A0A3Q8WSG7_9ACTO</name>
<dbReference type="RefSeq" id="WP_126037965.1">
    <property type="nucleotide sequence ID" value="NZ_CP034438.1"/>
</dbReference>
<keyword evidence="1 5" id="KW-0808">Transferase</keyword>